<dbReference type="SUPFAM" id="SSF81296">
    <property type="entry name" value="E set domains"/>
    <property type="match status" value="3"/>
</dbReference>
<gene>
    <name evidence="9" type="ORF">Q8A67_014154</name>
</gene>
<comment type="cofactor">
    <cofactor evidence="1">
        <name>Ca(2+)</name>
        <dbReference type="ChEBI" id="CHEBI:29108"/>
    </cofactor>
</comment>
<dbReference type="Pfam" id="PF01841">
    <property type="entry name" value="Transglut_core"/>
    <property type="match status" value="3"/>
</dbReference>
<feature type="domain" description="Transglutaminase-like" evidence="8">
    <location>
        <begin position="1623"/>
        <end position="1715"/>
    </location>
</feature>
<dbReference type="PANTHER" id="PTHR11590:SF80">
    <property type="entry name" value="TRANSGLUTAMINASE 5,-LIKE"/>
    <property type="match status" value="1"/>
</dbReference>
<dbReference type="GO" id="GO:0003810">
    <property type="term" value="F:protein-glutamine gamma-glutamyltransferase activity"/>
    <property type="evidence" value="ECO:0007669"/>
    <property type="project" value="UniProtKB-EC"/>
</dbReference>
<dbReference type="InterPro" id="IPR036985">
    <property type="entry name" value="Transglutaminase-like_sf"/>
</dbReference>
<dbReference type="FunFam" id="3.90.260.10:FF:000001">
    <property type="entry name" value="Protein-glutamine gamma-glutamyltransferase 2"/>
    <property type="match status" value="3"/>
</dbReference>
<dbReference type="EMBL" id="JAUYZG010000014">
    <property type="protein sequence ID" value="KAK2888779.1"/>
    <property type="molecule type" value="Genomic_DNA"/>
</dbReference>
<dbReference type="SUPFAM" id="SSF54001">
    <property type="entry name" value="Cysteine proteinases"/>
    <property type="match status" value="3"/>
</dbReference>
<dbReference type="GO" id="GO:0005739">
    <property type="term" value="C:mitochondrion"/>
    <property type="evidence" value="ECO:0007669"/>
    <property type="project" value="TreeGrafter"/>
</dbReference>
<dbReference type="InterPro" id="IPR014756">
    <property type="entry name" value="Ig_E-set"/>
</dbReference>
<dbReference type="InterPro" id="IPR008958">
    <property type="entry name" value="Transglutaminase_C"/>
</dbReference>
<dbReference type="InterPro" id="IPR002931">
    <property type="entry name" value="Transglutaminase-like"/>
</dbReference>
<dbReference type="Pfam" id="PF00927">
    <property type="entry name" value="Transglut_C"/>
    <property type="match status" value="1"/>
</dbReference>
<keyword evidence="4" id="KW-0479">Metal-binding</keyword>
<organism evidence="9 10">
    <name type="scientific">Cirrhinus molitorella</name>
    <name type="common">mud carp</name>
    <dbReference type="NCBI Taxonomy" id="172907"/>
    <lineage>
        <taxon>Eukaryota</taxon>
        <taxon>Metazoa</taxon>
        <taxon>Chordata</taxon>
        <taxon>Craniata</taxon>
        <taxon>Vertebrata</taxon>
        <taxon>Euteleostomi</taxon>
        <taxon>Actinopterygii</taxon>
        <taxon>Neopterygii</taxon>
        <taxon>Teleostei</taxon>
        <taxon>Ostariophysi</taxon>
        <taxon>Cypriniformes</taxon>
        <taxon>Cyprinidae</taxon>
        <taxon>Labeoninae</taxon>
        <taxon>Labeonini</taxon>
        <taxon>Cirrhinus</taxon>
    </lineage>
</organism>
<name>A0AA88PG36_9TELE</name>
<evidence type="ECO:0000256" key="4">
    <source>
        <dbReference type="ARBA" id="ARBA00022723"/>
    </source>
</evidence>
<dbReference type="InterPro" id="IPR013808">
    <property type="entry name" value="Transglutaminase_AS"/>
</dbReference>
<dbReference type="InterPro" id="IPR038765">
    <property type="entry name" value="Papain-like_cys_pep_sf"/>
</dbReference>
<keyword evidence="3" id="KW-0808">Transferase</keyword>
<sequence length="2028" mass="225802">MSMVAAATPWLRHWMGPQEFKVQTFNLQQVQNQTRHKTVGLSSTTLVLRRGQAFTVTINYEGRPFDPLKEKMIFRIVLGPLSVDVPVSTSGQPSPTQWSAVLDSSVTNPTTPQALSVSLSSPASASIGVYTLEMRVEAGRGVKTHSVGQFTLLCNPWSQADSVYLQSEDLRTEYVRSDVGVLFKGSVNSVFPRPWSLDQYEKGILDICMKLLQMSPQHQANMRTDLQNRSNPVYIGRVISAMVNANDDKGVIMGNWSDDYSDGVNPSMWTGSADILKKWAETQFSPVKYGQCWVFAAVMCTVMRALGIPTRMITNFNSAHDTDGNMVIEEYYDENGKKLSISSDSIWNFHVWVESWMKRPDLGQGYDGWQVLDATPQERSGGMFRCGPASVKAVYQRRVEAQYDVPFVFSEVNADVRTTIVKNRTVLSTSVDKRRVGALICTKRPGSTRMQDVTSEYKNESGTARLASGGDEGVVAREASKGVDVSLQFLKPPVAGENILFNIIITNNDAAPKVLKKHVNAQNKEYNRNPTATIWEAHDDVKIGPNETVTAKHEISFKEYMQKQATEDSLVNLAVVIEDVKSQQRVLASEEFNIRSPTLNIQIQNESVIINAPQAATVSFVNPFNTAVSGELIVSGSGLLEKAQMRVTIQPRETMRKPVNFTPKMTGYKMLSASLVLTNPPTVLHGFTTINVQGPLSVDVPVSTSGQPSLTQWTAVLEKNVTGPTGPRALSVSLSSPASASIGVYTLELRVEGSQGVKTHSVGQFTLLCNPWSQADSVYLQSEDLRTEYVRSDIGVLFKGSPNYVFPRPWSLDQYENGILDICMKLLQMSPQHQANMRTDLQNRSNPVYIGRVISAMVNSNDDKGVIMGNWSSDYNDGVNPSKWTGSADILKKWAETQFSPVKYGQCWVFAAVMCTVMRALGIPTRIITNFNSAHDTDGNMVIEEYYDENGKKLSISSDSIWNFHVWVESWMKRPDLGQGYDGWQVLDATPQERSGAYFRCGPASVKAVYQRRVEAKYDVPFIYAEVNADVRTTIVKNRTVLSTSVDKRRVGALICTKRPGSTRMQDVTSEYKNERVKGKTVGEPSKGVAVSLQLLKPPVVGENISFNITITNNEAAPKQLKKHVNAQNKEYNRNPTGSFWEAHDEVKIGPNETVTAKHEISFKEYMQKQAAEDSLVSLAVVIEDVKSQERVLAAEEFNIRSPTLTVQIQNESSVIINAPQVATVSFVNPFNTAVSGELTISGSGLLEEKAQMRVTIQPRETMRKPVNFTPKMSGSKMLSASLVLTNPPTVLHGFTTINVQGSQNVKTFRKDLHFTTLRECGLATLVEREGQEGMSYKSTINEEFESNSKPQHSIMDEFKLQSINLQKLQNQIRHKTDGLSSNTLVLRRGQAFTILISYEGRPFDPVKEKMIFRIALGPLSVDVPVSTFGQPSLTQWSAILERGIPDPTGPRALAVSLFSPASASVGVYTLQLRVESRFTVRAYLFGQITLLCNPWCQADSVFLPSEELRNEFVRNDFGLLFKGSPGNIAARPWSFDQYENGILDICMKMLQLSPQHQADMGRDLQNRSNPVYIGRVISAMVNSNDDKGVLMGNWSGDYSDGINPSKWSGSGDILKKWAETQFRPVKYGQCWVFAAVMCTVMRALGIPTRVITNFNSAHDTNNNMVIEEYYSEIGEKLSFSKDSIWNFHVWVESWMKRPDLGQGYDGWQVLDPTPQERSRGMFRCGPAAVKAIYQQNVDAQYDVPFVYAEVNADVRTIIVRDGKILSTSVDKNKVGSLICTKYPGSMRMQDITSEYKNEMARSGEGATARMAPQGIAVFLQLLKAPVVGENISFSVTITNKDAVLKLLRKHVNAQNKEYNRNPTGTFWEAHDDVKIGPNETVTITHEIPFNNYMLKEVEEDSLVNLAVVIEDVKSQERVLATEEFNIRSPTLNIQIQNEYVVINTQQVATVIFTNPFNIPVSGELTLACSGLQERFQARLTIQPRETLRIPVTFTPRLAGAKMIYASLVLRNPPIILHGYKTISVQAS</sequence>
<keyword evidence="10" id="KW-1185">Reference proteome</keyword>
<keyword evidence="5" id="KW-0106">Calcium</keyword>
<dbReference type="Pfam" id="PF00868">
    <property type="entry name" value="Transglut_N"/>
    <property type="match status" value="2"/>
</dbReference>
<feature type="domain" description="Transglutaminase-like" evidence="8">
    <location>
        <begin position="284"/>
        <end position="376"/>
    </location>
</feature>
<evidence type="ECO:0000256" key="5">
    <source>
        <dbReference type="ARBA" id="ARBA00022837"/>
    </source>
</evidence>
<evidence type="ECO:0000256" key="7">
    <source>
        <dbReference type="ARBA" id="ARBA00024222"/>
    </source>
</evidence>
<dbReference type="SUPFAM" id="SSF49309">
    <property type="entry name" value="Transglutaminase, two C-terminal domains"/>
    <property type="match status" value="6"/>
</dbReference>
<dbReference type="InterPro" id="IPR036238">
    <property type="entry name" value="Transglutaminase_C_sf"/>
</dbReference>
<dbReference type="Gene3D" id="2.60.40.10">
    <property type="entry name" value="Immunoglobulins"/>
    <property type="match status" value="8"/>
</dbReference>
<proteinExistence type="inferred from homology"/>
<dbReference type="Gene3D" id="3.90.260.10">
    <property type="entry name" value="Transglutaminase-like"/>
    <property type="match status" value="3"/>
</dbReference>
<dbReference type="SMART" id="SM00460">
    <property type="entry name" value="TGc"/>
    <property type="match status" value="3"/>
</dbReference>
<evidence type="ECO:0000256" key="1">
    <source>
        <dbReference type="ARBA" id="ARBA00001913"/>
    </source>
</evidence>
<dbReference type="InterPro" id="IPR050779">
    <property type="entry name" value="Transglutaminase"/>
</dbReference>
<dbReference type="EC" id="2.3.2.13" evidence="7"/>
<dbReference type="InterPro" id="IPR001102">
    <property type="entry name" value="Transglutaminase_N"/>
</dbReference>
<dbReference type="PANTHER" id="PTHR11590">
    <property type="entry name" value="PROTEIN-GLUTAMINE GAMMA-GLUTAMYLTRANSFERASE"/>
    <property type="match status" value="1"/>
</dbReference>
<evidence type="ECO:0000256" key="3">
    <source>
        <dbReference type="ARBA" id="ARBA00022679"/>
    </source>
</evidence>
<dbReference type="InterPro" id="IPR013783">
    <property type="entry name" value="Ig-like_fold"/>
</dbReference>
<comment type="similarity">
    <text evidence="2">Belongs to the transglutaminase superfamily. Transglutaminase family.</text>
</comment>
<keyword evidence="6" id="KW-0012">Acyltransferase</keyword>
<evidence type="ECO:0000256" key="6">
    <source>
        <dbReference type="ARBA" id="ARBA00023315"/>
    </source>
</evidence>
<evidence type="ECO:0000259" key="8">
    <source>
        <dbReference type="SMART" id="SM00460"/>
    </source>
</evidence>
<evidence type="ECO:0000256" key="2">
    <source>
        <dbReference type="ARBA" id="ARBA00005968"/>
    </source>
</evidence>
<reference evidence="9" key="1">
    <citation type="submission" date="2023-08" db="EMBL/GenBank/DDBJ databases">
        <title>Chromosome-level Genome Assembly of mud carp (Cirrhinus molitorella).</title>
        <authorList>
            <person name="Liu H."/>
        </authorList>
    </citation>
    <scope>NUCLEOTIDE SEQUENCE</scope>
    <source>
        <strain evidence="9">Prfri</strain>
        <tissue evidence="9">Muscle</tissue>
    </source>
</reference>
<evidence type="ECO:0000313" key="9">
    <source>
        <dbReference type="EMBL" id="KAK2888779.1"/>
    </source>
</evidence>
<protein>
    <recommendedName>
        <fullName evidence="7">protein-glutamine gamma-glutamyltransferase</fullName>
        <ecNumber evidence="7">2.3.2.13</ecNumber>
    </recommendedName>
</protein>
<dbReference type="GO" id="GO:0007399">
    <property type="term" value="P:nervous system development"/>
    <property type="evidence" value="ECO:0007669"/>
    <property type="project" value="UniProtKB-ARBA"/>
</dbReference>
<dbReference type="PROSITE" id="PS00547">
    <property type="entry name" value="TRANSGLUTAMINASES"/>
    <property type="match status" value="3"/>
</dbReference>
<dbReference type="Proteomes" id="UP001187343">
    <property type="component" value="Unassembled WGS sequence"/>
</dbReference>
<comment type="caution">
    <text evidence="9">The sequence shown here is derived from an EMBL/GenBank/DDBJ whole genome shotgun (WGS) entry which is preliminary data.</text>
</comment>
<evidence type="ECO:0000313" key="10">
    <source>
        <dbReference type="Proteomes" id="UP001187343"/>
    </source>
</evidence>
<accession>A0AA88PG36</accession>
<feature type="domain" description="Transglutaminase-like" evidence="8">
    <location>
        <begin position="899"/>
        <end position="991"/>
    </location>
</feature>
<dbReference type="GO" id="GO:0046872">
    <property type="term" value="F:metal ion binding"/>
    <property type="evidence" value="ECO:0007669"/>
    <property type="project" value="UniProtKB-KW"/>
</dbReference>